<dbReference type="GO" id="GO:0016020">
    <property type="term" value="C:membrane"/>
    <property type="evidence" value="ECO:0007669"/>
    <property type="project" value="InterPro"/>
</dbReference>
<dbReference type="Pfam" id="PF04333">
    <property type="entry name" value="MlaA"/>
    <property type="match status" value="1"/>
</dbReference>
<sequence>MWKRLILAVGVIIGLSGCAQAPDESAVDAETNTEFDISHPNDPFEGFNRTMWAFNYDILDPYVARPVSLAYVNYVPSFARTGVSNFIDNLGEPASMVNSIVMLEGEAAVTHFNRFWINTVFGLAGLIDIASAANIQKLDDRQFGDAMGYYDIGQGPYFMVPIYGPITLREGAGDMVDDLYPPLSLLTLPQSIIKWALDGMESRAAVVPQEPLLENSPDPYAFARDAYLQHKAFKARGGKAIEEPEPDDEYLDEDLLDEIDDY</sequence>
<proteinExistence type="inferred from homology"/>
<evidence type="ECO:0000256" key="2">
    <source>
        <dbReference type="ARBA" id="ARBA00022729"/>
    </source>
</evidence>
<feature type="chain" id="PRO_5009172429" evidence="4">
    <location>
        <begin position="22"/>
        <end position="262"/>
    </location>
</feature>
<keyword evidence="2 4" id="KW-0732">Signal</keyword>
<evidence type="ECO:0000313" key="6">
    <source>
        <dbReference type="Proteomes" id="UP000095039"/>
    </source>
</evidence>
<dbReference type="InterPro" id="IPR007428">
    <property type="entry name" value="MlaA"/>
</dbReference>
<dbReference type="PRINTS" id="PR01805">
    <property type="entry name" value="VACJLIPOPROT"/>
</dbReference>
<dbReference type="PANTHER" id="PTHR30035:SF3">
    <property type="entry name" value="INTERMEMBRANE PHOSPHOLIPID TRANSPORT SYSTEM LIPOPROTEIN MLAA"/>
    <property type="match status" value="1"/>
</dbReference>
<dbReference type="RefSeq" id="WP_016960166.1">
    <property type="nucleotide sequence ID" value="NZ_AJWN02000057.1"/>
</dbReference>
<feature type="region of interest" description="Disordered" evidence="3">
    <location>
        <begin position="237"/>
        <end position="262"/>
    </location>
</feature>
<feature type="signal peptide" evidence="4">
    <location>
        <begin position="1"/>
        <end position="21"/>
    </location>
</feature>
<comment type="similarity">
    <text evidence="1">Belongs to the MlaA family.</text>
</comment>
<accession>A0A1E5C694</accession>
<evidence type="ECO:0000256" key="4">
    <source>
        <dbReference type="SAM" id="SignalP"/>
    </source>
</evidence>
<organism evidence="5 6">
    <name type="scientific">Enterovibrio norvegicus FF-454</name>
    <dbReference type="NCBI Taxonomy" id="1185651"/>
    <lineage>
        <taxon>Bacteria</taxon>
        <taxon>Pseudomonadati</taxon>
        <taxon>Pseudomonadota</taxon>
        <taxon>Gammaproteobacteria</taxon>
        <taxon>Vibrionales</taxon>
        <taxon>Vibrionaceae</taxon>
        <taxon>Enterovibrio</taxon>
    </lineage>
</organism>
<comment type="caution">
    <text evidence="5">The sequence shown here is derived from an EMBL/GenBank/DDBJ whole genome shotgun (WGS) entry which is preliminary data.</text>
</comment>
<dbReference type="PANTHER" id="PTHR30035">
    <property type="entry name" value="LIPOPROTEIN VACJ-RELATED"/>
    <property type="match status" value="1"/>
</dbReference>
<reference evidence="5 6" key="1">
    <citation type="journal article" date="2012" name="Science">
        <title>Ecological populations of bacteria act as socially cohesive units of antibiotic production and resistance.</title>
        <authorList>
            <person name="Cordero O.X."/>
            <person name="Wildschutte H."/>
            <person name="Kirkup B."/>
            <person name="Proehl S."/>
            <person name="Ngo L."/>
            <person name="Hussain F."/>
            <person name="Le Roux F."/>
            <person name="Mincer T."/>
            <person name="Polz M.F."/>
        </authorList>
    </citation>
    <scope>NUCLEOTIDE SEQUENCE [LARGE SCALE GENOMIC DNA]</scope>
    <source>
        <strain evidence="5 6">FF-454</strain>
    </source>
</reference>
<keyword evidence="6" id="KW-1185">Reference proteome</keyword>
<evidence type="ECO:0000313" key="5">
    <source>
        <dbReference type="EMBL" id="OEE61061.1"/>
    </source>
</evidence>
<gene>
    <name evidence="5" type="ORF">A1OK_21875</name>
</gene>
<evidence type="ECO:0000256" key="1">
    <source>
        <dbReference type="ARBA" id="ARBA00010634"/>
    </source>
</evidence>
<dbReference type="EMBL" id="AJWN02000057">
    <property type="protein sequence ID" value="OEE61061.1"/>
    <property type="molecule type" value="Genomic_DNA"/>
</dbReference>
<dbReference type="AlphaFoldDB" id="A0A1E5C694"/>
<protein>
    <submittedName>
        <fullName evidence="5">ABC transporter</fullName>
    </submittedName>
</protein>
<dbReference type="Proteomes" id="UP000095039">
    <property type="component" value="Unassembled WGS sequence"/>
</dbReference>
<dbReference type="PROSITE" id="PS51257">
    <property type="entry name" value="PROKAR_LIPOPROTEIN"/>
    <property type="match status" value="1"/>
</dbReference>
<name>A0A1E5C694_9GAMM</name>
<feature type="compositionally biased region" description="Acidic residues" evidence="3">
    <location>
        <begin position="243"/>
        <end position="262"/>
    </location>
</feature>
<dbReference type="GO" id="GO:0120010">
    <property type="term" value="P:intermembrane phospholipid transfer"/>
    <property type="evidence" value="ECO:0007669"/>
    <property type="project" value="TreeGrafter"/>
</dbReference>
<evidence type="ECO:0000256" key="3">
    <source>
        <dbReference type="SAM" id="MobiDB-lite"/>
    </source>
</evidence>